<proteinExistence type="predicted"/>
<dbReference type="AlphaFoldDB" id="A0AAW0J7Q9"/>
<gene>
    <name evidence="1" type="ORF">CFP56_036284</name>
</gene>
<protein>
    <submittedName>
        <fullName evidence="1">Uncharacterized protein</fullName>
    </submittedName>
</protein>
<organism evidence="1 2">
    <name type="scientific">Quercus suber</name>
    <name type="common">Cork oak</name>
    <dbReference type="NCBI Taxonomy" id="58331"/>
    <lineage>
        <taxon>Eukaryota</taxon>
        <taxon>Viridiplantae</taxon>
        <taxon>Streptophyta</taxon>
        <taxon>Embryophyta</taxon>
        <taxon>Tracheophyta</taxon>
        <taxon>Spermatophyta</taxon>
        <taxon>Magnoliopsida</taxon>
        <taxon>eudicotyledons</taxon>
        <taxon>Gunneridae</taxon>
        <taxon>Pentapetalae</taxon>
        <taxon>rosids</taxon>
        <taxon>fabids</taxon>
        <taxon>Fagales</taxon>
        <taxon>Fagaceae</taxon>
        <taxon>Quercus</taxon>
    </lineage>
</organism>
<accession>A0AAW0J7Q9</accession>
<reference evidence="1 2" key="1">
    <citation type="journal article" date="2018" name="Sci. Data">
        <title>The draft genome sequence of cork oak.</title>
        <authorList>
            <person name="Ramos A.M."/>
            <person name="Usie A."/>
            <person name="Barbosa P."/>
            <person name="Barros P.M."/>
            <person name="Capote T."/>
            <person name="Chaves I."/>
            <person name="Simoes F."/>
            <person name="Abreu I."/>
            <person name="Carrasquinho I."/>
            <person name="Faro C."/>
            <person name="Guimaraes J.B."/>
            <person name="Mendonca D."/>
            <person name="Nobrega F."/>
            <person name="Rodrigues L."/>
            <person name="Saibo N.J.M."/>
            <person name="Varela M.C."/>
            <person name="Egas C."/>
            <person name="Matos J."/>
            <person name="Miguel C.M."/>
            <person name="Oliveira M.M."/>
            <person name="Ricardo C.P."/>
            <person name="Goncalves S."/>
        </authorList>
    </citation>
    <scope>NUCLEOTIDE SEQUENCE [LARGE SCALE GENOMIC DNA]</scope>
    <source>
        <strain evidence="2">cv. HL8</strain>
    </source>
</reference>
<sequence length="39" mass="4616">MMESRLWKLDKIFSSSNFKQNLIWRECSMGALGRLITKP</sequence>
<dbReference type="EMBL" id="PKMF04000660">
    <property type="protein sequence ID" value="KAK7822601.1"/>
    <property type="molecule type" value="Genomic_DNA"/>
</dbReference>
<dbReference type="Proteomes" id="UP000237347">
    <property type="component" value="Unassembled WGS sequence"/>
</dbReference>
<comment type="caution">
    <text evidence="1">The sequence shown here is derived from an EMBL/GenBank/DDBJ whole genome shotgun (WGS) entry which is preliminary data.</text>
</comment>
<name>A0AAW0J7Q9_QUESU</name>
<keyword evidence="2" id="KW-1185">Reference proteome</keyword>
<evidence type="ECO:0000313" key="2">
    <source>
        <dbReference type="Proteomes" id="UP000237347"/>
    </source>
</evidence>
<evidence type="ECO:0000313" key="1">
    <source>
        <dbReference type="EMBL" id="KAK7822601.1"/>
    </source>
</evidence>